<sequence>MEHRIALKKVEYVTHNVLHLIAEKPKGYSFSPGQATEVSIDKEGFRAKKRPFTFTSLPEDEDLEFTIKIYPSHDGVTKELHHLKVGDCLLIGDAWGTIQYKGPGVFIAGGAGVTPFIAILKDLNRKGKLAGHRLFFANQKEKDIIYKNKLKTWLGDDVVHMLSKEDKDHVPHGHINRAFLEQQQIDSSGYVYLCGPPAMMDALSAEIYALGVPKDHLITEDPE</sequence>
<dbReference type="EMBL" id="FQYX01000009">
    <property type="protein sequence ID" value="SHI99798.1"/>
    <property type="molecule type" value="Genomic_DNA"/>
</dbReference>
<feature type="domain" description="FAD-binding FR-type" evidence="9">
    <location>
        <begin position="1"/>
        <end position="101"/>
    </location>
</feature>
<dbReference type="GO" id="GO:0016491">
    <property type="term" value="F:oxidoreductase activity"/>
    <property type="evidence" value="ECO:0007669"/>
    <property type="project" value="UniProtKB-KW"/>
</dbReference>
<keyword evidence="11" id="KW-1185">Reference proteome</keyword>
<dbReference type="GO" id="GO:0051537">
    <property type="term" value="F:2 iron, 2 sulfur cluster binding"/>
    <property type="evidence" value="ECO:0007669"/>
    <property type="project" value="UniProtKB-KW"/>
</dbReference>
<dbReference type="CDD" id="cd06196">
    <property type="entry name" value="FNR_like_1"/>
    <property type="match status" value="1"/>
</dbReference>
<dbReference type="InterPro" id="IPR039261">
    <property type="entry name" value="FNR_nucleotide-bd"/>
</dbReference>
<keyword evidence="7" id="KW-0408">Iron</keyword>
<dbReference type="STRING" id="558155.SAMN04487911_10943"/>
<evidence type="ECO:0000256" key="5">
    <source>
        <dbReference type="ARBA" id="ARBA00022827"/>
    </source>
</evidence>
<organism evidence="10 11">
    <name type="scientific">Arenibacter nanhaiticus</name>
    <dbReference type="NCBI Taxonomy" id="558155"/>
    <lineage>
        <taxon>Bacteria</taxon>
        <taxon>Pseudomonadati</taxon>
        <taxon>Bacteroidota</taxon>
        <taxon>Flavobacteriia</taxon>
        <taxon>Flavobacteriales</taxon>
        <taxon>Flavobacteriaceae</taxon>
        <taxon>Arenibacter</taxon>
    </lineage>
</organism>
<dbReference type="Gene3D" id="2.40.30.10">
    <property type="entry name" value="Translation factors"/>
    <property type="match status" value="1"/>
</dbReference>
<proteinExistence type="predicted"/>
<keyword evidence="5" id="KW-0274">FAD</keyword>
<evidence type="ECO:0000256" key="7">
    <source>
        <dbReference type="ARBA" id="ARBA00023004"/>
    </source>
</evidence>
<evidence type="ECO:0000259" key="9">
    <source>
        <dbReference type="PROSITE" id="PS51384"/>
    </source>
</evidence>
<dbReference type="InterPro" id="IPR050415">
    <property type="entry name" value="MRET"/>
</dbReference>
<keyword evidence="3" id="KW-0001">2Fe-2S</keyword>
<dbReference type="InterPro" id="IPR001433">
    <property type="entry name" value="OxRdtase_FAD/NAD-bd"/>
</dbReference>
<dbReference type="InterPro" id="IPR017938">
    <property type="entry name" value="Riboflavin_synthase-like_b-brl"/>
</dbReference>
<dbReference type="InterPro" id="IPR013112">
    <property type="entry name" value="FAD-bd_8"/>
</dbReference>
<evidence type="ECO:0000256" key="8">
    <source>
        <dbReference type="ARBA" id="ARBA00023014"/>
    </source>
</evidence>
<dbReference type="GO" id="GO:0046872">
    <property type="term" value="F:metal ion binding"/>
    <property type="evidence" value="ECO:0007669"/>
    <property type="project" value="UniProtKB-KW"/>
</dbReference>
<dbReference type="PROSITE" id="PS51384">
    <property type="entry name" value="FAD_FR"/>
    <property type="match status" value="1"/>
</dbReference>
<dbReference type="Pfam" id="PF00175">
    <property type="entry name" value="NAD_binding_1"/>
    <property type="match status" value="1"/>
</dbReference>
<keyword evidence="4" id="KW-0479">Metal-binding</keyword>
<evidence type="ECO:0000256" key="2">
    <source>
        <dbReference type="ARBA" id="ARBA00022630"/>
    </source>
</evidence>
<evidence type="ECO:0000313" key="10">
    <source>
        <dbReference type="EMBL" id="SHI99798.1"/>
    </source>
</evidence>
<evidence type="ECO:0000256" key="6">
    <source>
        <dbReference type="ARBA" id="ARBA00023002"/>
    </source>
</evidence>
<dbReference type="Proteomes" id="UP000184231">
    <property type="component" value="Unassembled WGS sequence"/>
</dbReference>
<comment type="cofactor">
    <cofactor evidence="1">
        <name>FAD</name>
        <dbReference type="ChEBI" id="CHEBI:57692"/>
    </cofactor>
</comment>
<dbReference type="OrthoDB" id="9789468at2"/>
<dbReference type="PANTHER" id="PTHR47354">
    <property type="entry name" value="NADH OXIDOREDUCTASE HCR"/>
    <property type="match status" value="1"/>
</dbReference>
<dbReference type="PRINTS" id="PR00410">
    <property type="entry name" value="PHEHYDRXLASE"/>
</dbReference>
<evidence type="ECO:0000256" key="3">
    <source>
        <dbReference type="ARBA" id="ARBA00022714"/>
    </source>
</evidence>
<dbReference type="InterPro" id="IPR017927">
    <property type="entry name" value="FAD-bd_FR_type"/>
</dbReference>
<keyword evidence="8" id="KW-0411">Iron-sulfur</keyword>
<keyword evidence="6" id="KW-0560">Oxidoreductase</keyword>
<gene>
    <name evidence="10" type="ORF">SAMN04487911_10943</name>
</gene>
<dbReference type="PANTHER" id="PTHR47354:SF8">
    <property type="entry name" value="1,2-PHENYLACETYL-COA EPOXIDASE, SUBUNIT E"/>
    <property type="match status" value="1"/>
</dbReference>
<name>A0A1M6FPV9_9FLAO</name>
<dbReference type="RefSeq" id="WP_072764200.1">
    <property type="nucleotide sequence ID" value="NZ_FQYX01000009.1"/>
</dbReference>
<dbReference type="SUPFAM" id="SSF63380">
    <property type="entry name" value="Riboflavin synthase domain-like"/>
    <property type="match status" value="1"/>
</dbReference>
<accession>A0A1M6FPV9</accession>
<dbReference type="GO" id="GO:0050660">
    <property type="term" value="F:flavin adenine dinucleotide binding"/>
    <property type="evidence" value="ECO:0007669"/>
    <property type="project" value="TreeGrafter"/>
</dbReference>
<keyword evidence="2" id="KW-0285">Flavoprotein</keyword>
<evidence type="ECO:0000313" key="11">
    <source>
        <dbReference type="Proteomes" id="UP000184231"/>
    </source>
</evidence>
<evidence type="ECO:0000256" key="4">
    <source>
        <dbReference type="ARBA" id="ARBA00022723"/>
    </source>
</evidence>
<evidence type="ECO:0000256" key="1">
    <source>
        <dbReference type="ARBA" id="ARBA00001974"/>
    </source>
</evidence>
<dbReference type="Pfam" id="PF08022">
    <property type="entry name" value="FAD_binding_8"/>
    <property type="match status" value="1"/>
</dbReference>
<protein>
    <recommendedName>
        <fullName evidence="9">FAD-binding FR-type domain-containing protein</fullName>
    </recommendedName>
</protein>
<dbReference type="SUPFAM" id="SSF52343">
    <property type="entry name" value="Ferredoxin reductase-like, C-terminal NADP-linked domain"/>
    <property type="match status" value="1"/>
</dbReference>
<reference evidence="10 11" key="1">
    <citation type="submission" date="2016-11" db="EMBL/GenBank/DDBJ databases">
        <authorList>
            <person name="Jaros S."/>
            <person name="Januszkiewicz K."/>
            <person name="Wedrychowicz H."/>
        </authorList>
    </citation>
    <scope>NUCLEOTIDE SEQUENCE [LARGE SCALE GENOMIC DNA]</scope>
    <source>
        <strain evidence="10 11">CGMCC 1.8863</strain>
    </source>
</reference>
<dbReference type="AlphaFoldDB" id="A0A1M6FPV9"/>
<dbReference type="Gene3D" id="3.40.50.80">
    <property type="entry name" value="Nucleotide-binding domain of ferredoxin-NADP reductase (FNR) module"/>
    <property type="match status" value="1"/>
</dbReference>